<dbReference type="Proteomes" id="UP000706124">
    <property type="component" value="Unassembled WGS sequence"/>
</dbReference>
<evidence type="ECO:0000313" key="2">
    <source>
        <dbReference type="Proteomes" id="UP000706124"/>
    </source>
</evidence>
<comment type="caution">
    <text evidence="1">The sequence shown here is derived from an EMBL/GenBank/DDBJ whole genome shotgun (WGS) entry which is preliminary data.</text>
</comment>
<evidence type="ECO:0000313" key="1">
    <source>
        <dbReference type="EMBL" id="KAG5943576.1"/>
    </source>
</evidence>
<organism evidence="1 2">
    <name type="scientific">Claviceps pazoutovae</name>
    <dbReference type="NCBI Taxonomy" id="1649127"/>
    <lineage>
        <taxon>Eukaryota</taxon>
        <taxon>Fungi</taxon>
        <taxon>Dikarya</taxon>
        <taxon>Ascomycota</taxon>
        <taxon>Pezizomycotina</taxon>
        <taxon>Sordariomycetes</taxon>
        <taxon>Hypocreomycetidae</taxon>
        <taxon>Hypocreales</taxon>
        <taxon>Clavicipitaceae</taxon>
        <taxon>Claviceps</taxon>
    </lineage>
</organism>
<accession>A0A9P7MGF0</accession>
<gene>
    <name evidence="1" type="ORF">E4U60_006593</name>
</gene>
<reference evidence="1 2" key="1">
    <citation type="journal article" date="2020" name="bioRxiv">
        <title>Whole genome comparisons of ergot fungi reveals the divergence and evolution of species within the genus Claviceps are the result of varying mechanisms driving genome evolution and host range expansion.</title>
        <authorList>
            <person name="Wyka S.A."/>
            <person name="Mondo S.J."/>
            <person name="Liu M."/>
            <person name="Dettman J."/>
            <person name="Nalam V."/>
            <person name="Broders K.D."/>
        </authorList>
    </citation>
    <scope>NUCLEOTIDE SEQUENCE [LARGE SCALE GENOMIC DNA]</scope>
    <source>
        <strain evidence="1 2">CCC 1485</strain>
    </source>
</reference>
<protein>
    <submittedName>
        <fullName evidence="1">Uncharacterized protein</fullName>
    </submittedName>
</protein>
<proteinExistence type="predicted"/>
<keyword evidence="2" id="KW-1185">Reference proteome</keyword>
<dbReference type="EMBL" id="SRPO01000065">
    <property type="protein sequence ID" value="KAG5943576.1"/>
    <property type="molecule type" value="Genomic_DNA"/>
</dbReference>
<sequence>MASSSLHYSPSRVYSLLPHPSDNKNGMITPAATLRVAPSRWSMILRADAVQVGATNCFAIYNEYTLDNSIPRTLDLHSTQNIWQSLKSLSSVSVLAIPETTTGPFVPSWNVAIEPGQEDKIVVNGTIQQVDAYMEAH</sequence>
<dbReference type="AlphaFoldDB" id="A0A9P7MGF0"/>
<name>A0A9P7MGF0_9HYPO</name>